<evidence type="ECO:0000313" key="3">
    <source>
        <dbReference type="EMBL" id="SDH25569.1"/>
    </source>
</evidence>
<feature type="domain" description="DUF6286" evidence="2">
    <location>
        <begin position="79"/>
        <end position="183"/>
    </location>
</feature>
<sequence>MTSAADRAAVHAFRPRRTLPAVLTAALLAVIGTLVAIAVISGALGSPARWIPYKGLLAWASATPWQDPALLVGAAIVTLLGIWLIVLALRPGRPGMVPLHTGDPESIMGMRRRSFARSLAHAAEEVMGIDRAKVTIGDHRADVTAHTRLHDTGELAEEVRQAVTQRLESFDAIGGYAVRVNIRGK</sequence>
<dbReference type="InterPro" id="IPR046253">
    <property type="entry name" value="DUF6286"/>
</dbReference>
<accession>A0A1G8AX56</accession>
<evidence type="ECO:0000256" key="1">
    <source>
        <dbReference type="SAM" id="Phobius"/>
    </source>
</evidence>
<name>A0A1G8AX56_9ACTN</name>
<keyword evidence="1" id="KW-0472">Membrane</keyword>
<feature type="transmembrane region" description="Helical" evidence="1">
    <location>
        <begin position="69"/>
        <end position="89"/>
    </location>
</feature>
<feature type="transmembrane region" description="Helical" evidence="1">
    <location>
        <begin position="21"/>
        <end position="44"/>
    </location>
</feature>
<keyword evidence="4" id="KW-1185">Reference proteome</keyword>
<dbReference type="Proteomes" id="UP000198923">
    <property type="component" value="Unassembled WGS sequence"/>
</dbReference>
<evidence type="ECO:0000259" key="2">
    <source>
        <dbReference type="Pfam" id="PF19803"/>
    </source>
</evidence>
<protein>
    <recommendedName>
        <fullName evidence="2">DUF6286 domain-containing protein</fullName>
    </recommendedName>
</protein>
<reference evidence="3 4" key="1">
    <citation type="submission" date="2016-10" db="EMBL/GenBank/DDBJ databases">
        <authorList>
            <person name="de Groot N.N."/>
        </authorList>
    </citation>
    <scope>NUCLEOTIDE SEQUENCE [LARGE SCALE GENOMIC DNA]</scope>
    <source>
        <strain evidence="3 4">CPCC 201354</strain>
    </source>
</reference>
<keyword evidence="1" id="KW-1133">Transmembrane helix</keyword>
<dbReference type="Pfam" id="PF19803">
    <property type="entry name" value="DUF6286"/>
    <property type="match status" value="1"/>
</dbReference>
<keyword evidence="1" id="KW-0812">Transmembrane</keyword>
<dbReference type="AlphaFoldDB" id="A0A1G8AX56"/>
<evidence type="ECO:0000313" key="4">
    <source>
        <dbReference type="Proteomes" id="UP000198923"/>
    </source>
</evidence>
<organism evidence="3 4">
    <name type="scientific">Sinosporangium album</name>
    <dbReference type="NCBI Taxonomy" id="504805"/>
    <lineage>
        <taxon>Bacteria</taxon>
        <taxon>Bacillati</taxon>
        <taxon>Actinomycetota</taxon>
        <taxon>Actinomycetes</taxon>
        <taxon>Streptosporangiales</taxon>
        <taxon>Streptosporangiaceae</taxon>
        <taxon>Sinosporangium</taxon>
    </lineage>
</organism>
<dbReference type="OrthoDB" id="3528220at2"/>
<proteinExistence type="predicted"/>
<dbReference type="STRING" id="504805.SAMN05421505_11335"/>
<dbReference type="RefSeq" id="WP_093171177.1">
    <property type="nucleotide sequence ID" value="NZ_FNCN01000013.1"/>
</dbReference>
<gene>
    <name evidence="3" type="ORF">SAMN05421505_11335</name>
</gene>
<dbReference type="EMBL" id="FNCN01000013">
    <property type="protein sequence ID" value="SDH25569.1"/>
    <property type="molecule type" value="Genomic_DNA"/>
</dbReference>